<dbReference type="VEuPathDB" id="VectorBase:ISCW021208"/>
<feature type="region of interest" description="Disordered" evidence="1">
    <location>
        <begin position="18"/>
        <end position="46"/>
    </location>
</feature>
<dbReference type="EnsemblMetazoa" id="ISCW021208-RA">
    <property type="protein sequence ID" value="ISCW021208-PA"/>
    <property type="gene ID" value="ISCW021208"/>
</dbReference>
<evidence type="ECO:0000313" key="3">
    <source>
        <dbReference type="EnsemblMetazoa" id="ISCW021208-PA"/>
    </source>
</evidence>
<gene>
    <name evidence="2" type="ORF">IscW_ISCW021208</name>
</gene>
<accession>B7Q939</accession>
<reference evidence="3" key="2">
    <citation type="submission" date="2020-05" db="UniProtKB">
        <authorList>
            <consortium name="EnsemblMetazoa"/>
        </authorList>
    </citation>
    <scope>IDENTIFICATION</scope>
    <source>
        <strain evidence="3">wikel</strain>
    </source>
</reference>
<proteinExistence type="predicted"/>
<name>B7Q939_IXOSC</name>
<evidence type="ECO:0000313" key="2">
    <source>
        <dbReference type="EMBL" id="EEC15361.1"/>
    </source>
</evidence>
<dbReference type="VEuPathDB" id="VectorBase:ISCI021208"/>
<evidence type="ECO:0000256" key="1">
    <source>
        <dbReference type="SAM" id="MobiDB-lite"/>
    </source>
</evidence>
<dbReference type="AlphaFoldDB" id="B7Q939"/>
<reference evidence="2 4" key="1">
    <citation type="submission" date="2008-03" db="EMBL/GenBank/DDBJ databases">
        <title>Annotation of Ixodes scapularis.</title>
        <authorList>
            <consortium name="Ixodes scapularis Genome Project Consortium"/>
            <person name="Caler E."/>
            <person name="Hannick L.I."/>
            <person name="Bidwell S."/>
            <person name="Joardar V."/>
            <person name="Thiagarajan M."/>
            <person name="Amedeo P."/>
            <person name="Galinsky K.J."/>
            <person name="Schobel S."/>
            <person name="Inman J."/>
            <person name="Hostetler J."/>
            <person name="Miller J."/>
            <person name="Hammond M."/>
            <person name="Megy K."/>
            <person name="Lawson D."/>
            <person name="Kodira C."/>
            <person name="Sutton G."/>
            <person name="Meyer J."/>
            <person name="Hill C.A."/>
            <person name="Birren B."/>
            <person name="Nene V."/>
            <person name="Collins F."/>
            <person name="Alarcon-Chaidez F."/>
            <person name="Wikel S."/>
            <person name="Strausberg R."/>
        </authorList>
    </citation>
    <scope>NUCLEOTIDE SEQUENCE [LARGE SCALE GENOMIC DNA]</scope>
    <source>
        <strain evidence="4">Wikel</strain>
        <strain evidence="2">Wikel colony</strain>
    </source>
</reference>
<dbReference type="EMBL" id="ABJB010534304">
    <property type="status" value="NOT_ANNOTATED_CDS"/>
    <property type="molecule type" value="Genomic_DNA"/>
</dbReference>
<evidence type="ECO:0000313" key="4">
    <source>
        <dbReference type="Proteomes" id="UP000001555"/>
    </source>
</evidence>
<dbReference type="EMBL" id="DS887346">
    <property type="protein sequence ID" value="EEC15361.1"/>
    <property type="molecule type" value="Genomic_DNA"/>
</dbReference>
<protein>
    <submittedName>
        <fullName evidence="2 3">Uncharacterized protein</fullName>
    </submittedName>
</protein>
<dbReference type="PaxDb" id="6945-B7Q939"/>
<sequence length="159" mass="18804">MKGLIEPLRRLRVIKSPPQARIASQESETKRSPTTKRWLRQPDGDKRTYLEGRLPEEEHLIPHGYTRWEKVRLRRLRTNTTMIPAKFEPFKDGKNWKDLGGLDPRCKNSDTDTTMTTRHMLWDREGLADIRHSTLGTLPSVTRQERLENWIRPKESIQH</sequence>
<organism>
    <name type="scientific">Ixodes scapularis</name>
    <name type="common">Black-legged tick</name>
    <name type="synonym">Deer tick</name>
    <dbReference type="NCBI Taxonomy" id="6945"/>
    <lineage>
        <taxon>Eukaryota</taxon>
        <taxon>Metazoa</taxon>
        <taxon>Ecdysozoa</taxon>
        <taxon>Arthropoda</taxon>
        <taxon>Chelicerata</taxon>
        <taxon>Arachnida</taxon>
        <taxon>Acari</taxon>
        <taxon>Parasitiformes</taxon>
        <taxon>Ixodida</taxon>
        <taxon>Ixodoidea</taxon>
        <taxon>Ixodidae</taxon>
        <taxon>Ixodinae</taxon>
        <taxon>Ixodes</taxon>
    </lineage>
</organism>
<dbReference type="InParanoid" id="B7Q939"/>
<dbReference type="Proteomes" id="UP000001555">
    <property type="component" value="Unassembled WGS sequence"/>
</dbReference>
<dbReference type="HOGENOM" id="CLU_1662743_0_0_1"/>
<keyword evidence="4" id="KW-1185">Reference proteome</keyword>